<dbReference type="InterPro" id="IPR001374">
    <property type="entry name" value="R3H_dom"/>
</dbReference>
<dbReference type="Pfam" id="PF01424">
    <property type="entry name" value="R3H"/>
    <property type="match status" value="1"/>
</dbReference>
<dbReference type="Gene3D" id="3.30.1370.50">
    <property type="entry name" value="R3H-like domain"/>
    <property type="match status" value="1"/>
</dbReference>
<dbReference type="EC" id="3.6.4.13" evidence="9"/>
<dbReference type="AlphaFoldDB" id="A0A9W9ZMP8"/>
<reference evidence="9" key="1">
    <citation type="submission" date="2023-01" db="EMBL/GenBank/DDBJ databases">
        <title>Genome assembly of the deep-sea coral Lophelia pertusa.</title>
        <authorList>
            <person name="Herrera S."/>
            <person name="Cordes E."/>
        </authorList>
    </citation>
    <scope>NUCLEOTIDE SEQUENCE</scope>
    <source>
        <strain evidence="9">USNM1676648</strain>
        <tissue evidence="9">Polyp</tissue>
    </source>
</reference>
<evidence type="ECO:0000259" key="8">
    <source>
        <dbReference type="PROSITE" id="PS51061"/>
    </source>
</evidence>
<comment type="subcellular location">
    <subcellularLocation>
        <location evidence="1">Nucleus</location>
    </subcellularLocation>
</comment>
<keyword evidence="7" id="KW-0539">Nucleus</keyword>
<keyword evidence="3 9" id="KW-0378">Hydrolase</keyword>
<evidence type="ECO:0000313" key="9">
    <source>
        <dbReference type="EMBL" id="KAJ7384543.1"/>
    </source>
</evidence>
<feature type="domain" description="R3H" evidence="8">
    <location>
        <begin position="20"/>
        <end position="84"/>
    </location>
</feature>
<evidence type="ECO:0000256" key="5">
    <source>
        <dbReference type="ARBA" id="ARBA00022840"/>
    </source>
</evidence>
<keyword evidence="5" id="KW-0067">ATP-binding</keyword>
<dbReference type="GO" id="GO:0003724">
    <property type="term" value="F:RNA helicase activity"/>
    <property type="evidence" value="ECO:0007669"/>
    <property type="project" value="UniProtKB-EC"/>
</dbReference>
<name>A0A9W9ZMP8_9CNID</name>
<dbReference type="OrthoDB" id="6020118at2759"/>
<sequence length="104" mass="11957">MAATGPSKTSRTQREICVKEELKIAVKIALDRFRFEEKQKVVEFPSSFTSVERAYVHRLCQNLGLKSKSKGNGSNRYLTVTKKECQRHSLYQCLEALQQCFSTH</sequence>
<evidence type="ECO:0000256" key="3">
    <source>
        <dbReference type="ARBA" id="ARBA00022801"/>
    </source>
</evidence>
<keyword evidence="6" id="KW-0694">RNA-binding</keyword>
<accession>A0A9W9ZMP8</accession>
<comment type="caution">
    <text evidence="9">The sequence shown here is derived from an EMBL/GenBank/DDBJ whole genome shotgun (WGS) entry which is preliminary data.</text>
</comment>
<dbReference type="InterPro" id="IPR036867">
    <property type="entry name" value="R3H_dom_sf"/>
</dbReference>
<organism evidence="9 10">
    <name type="scientific">Desmophyllum pertusum</name>
    <dbReference type="NCBI Taxonomy" id="174260"/>
    <lineage>
        <taxon>Eukaryota</taxon>
        <taxon>Metazoa</taxon>
        <taxon>Cnidaria</taxon>
        <taxon>Anthozoa</taxon>
        <taxon>Hexacorallia</taxon>
        <taxon>Scleractinia</taxon>
        <taxon>Caryophylliina</taxon>
        <taxon>Caryophylliidae</taxon>
        <taxon>Desmophyllum</taxon>
    </lineage>
</organism>
<dbReference type="Proteomes" id="UP001163046">
    <property type="component" value="Unassembled WGS sequence"/>
</dbReference>
<evidence type="ECO:0000256" key="4">
    <source>
        <dbReference type="ARBA" id="ARBA00022806"/>
    </source>
</evidence>
<evidence type="ECO:0000313" key="10">
    <source>
        <dbReference type="Proteomes" id="UP001163046"/>
    </source>
</evidence>
<dbReference type="SUPFAM" id="SSF82708">
    <property type="entry name" value="R3H domain"/>
    <property type="match status" value="1"/>
</dbReference>
<dbReference type="EMBL" id="MU825886">
    <property type="protein sequence ID" value="KAJ7384543.1"/>
    <property type="molecule type" value="Genomic_DNA"/>
</dbReference>
<dbReference type="GO" id="GO:0005524">
    <property type="term" value="F:ATP binding"/>
    <property type="evidence" value="ECO:0007669"/>
    <property type="project" value="UniProtKB-KW"/>
</dbReference>
<dbReference type="GO" id="GO:0003723">
    <property type="term" value="F:RNA binding"/>
    <property type="evidence" value="ECO:0007669"/>
    <property type="project" value="UniProtKB-KW"/>
</dbReference>
<gene>
    <name evidence="9" type="primary">YTHDC2_1</name>
    <name evidence="9" type="ORF">OS493_021174</name>
</gene>
<dbReference type="SMART" id="SM00393">
    <property type="entry name" value="R3H"/>
    <property type="match status" value="1"/>
</dbReference>
<evidence type="ECO:0000256" key="2">
    <source>
        <dbReference type="ARBA" id="ARBA00022741"/>
    </source>
</evidence>
<dbReference type="FunFam" id="3.30.1370.50:FF:000002">
    <property type="entry name" value="Immunoglobulin mu DNA-binding protein 2"/>
    <property type="match status" value="1"/>
</dbReference>
<dbReference type="PROSITE" id="PS51061">
    <property type="entry name" value="R3H"/>
    <property type="match status" value="1"/>
</dbReference>
<keyword evidence="4 9" id="KW-0347">Helicase</keyword>
<keyword evidence="10" id="KW-1185">Reference proteome</keyword>
<dbReference type="GO" id="GO:0003677">
    <property type="term" value="F:DNA binding"/>
    <property type="evidence" value="ECO:0007669"/>
    <property type="project" value="UniProtKB-ARBA"/>
</dbReference>
<keyword evidence="2" id="KW-0547">Nucleotide-binding</keyword>
<proteinExistence type="predicted"/>
<protein>
    <submittedName>
        <fullName evidence="9">3'-5' RNA helicase ythdc2</fullName>
        <ecNumber evidence="9">3.6.4.13</ecNumber>
    </submittedName>
</protein>
<dbReference type="GO" id="GO:0016787">
    <property type="term" value="F:hydrolase activity"/>
    <property type="evidence" value="ECO:0007669"/>
    <property type="project" value="UniProtKB-KW"/>
</dbReference>
<evidence type="ECO:0000256" key="7">
    <source>
        <dbReference type="ARBA" id="ARBA00023242"/>
    </source>
</evidence>
<evidence type="ECO:0000256" key="6">
    <source>
        <dbReference type="ARBA" id="ARBA00022884"/>
    </source>
</evidence>
<dbReference type="GO" id="GO:0005634">
    <property type="term" value="C:nucleus"/>
    <property type="evidence" value="ECO:0007669"/>
    <property type="project" value="UniProtKB-SubCell"/>
</dbReference>
<evidence type="ECO:0000256" key="1">
    <source>
        <dbReference type="ARBA" id="ARBA00004123"/>
    </source>
</evidence>